<dbReference type="Proteomes" id="UP000293296">
    <property type="component" value="Chromosome"/>
</dbReference>
<dbReference type="InterPro" id="IPR003594">
    <property type="entry name" value="HATPase_dom"/>
</dbReference>
<dbReference type="CDD" id="cd18774">
    <property type="entry name" value="PDC2_HK_sensor"/>
    <property type="match status" value="1"/>
</dbReference>
<keyword evidence="9 17" id="KW-0418">Kinase</keyword>
<dbReference type="SMART" id="SM00091">
    <property type="entry name" value="PAS"/>
    <property type="match status" value="1"/>
</dbReference>
<keyword evidence="10" id="KW-0067">ATP-binding</keyword>
<dbReference type="Pfam" id="PF17203">
    <property type="entry name" value="sCache_3_2"/>
    <property type="match status" value="1"/>
</dbReference>
<keyword evidence="12" id="KW-0902">Two-component regulatory system</keyword>
<keyword evidence="13 14" id="KW-0472">Membrane</keyword>
<evidence type="ECO:0000256" key="13">
    <source>
        <dbReference type="ARBA" id="ARBA00023136"/>
    </source>
</evidence>
<evidence type="ECO:0000313" key="18">
    <source>
        <dbReference type="Proteomes" id="UP000293296"/>
    </source>
</evidence>
<dbReference type="InterPro" id="IPR003661">
    <property type="entry name" value="HisK_dim/P_dom"/>
</dbReference>
<sequence>MVDFYPGAPGRAQGPGVRQIIKRWSFRGGASPLLLLGAAGILAAVVAAMAAMDLGREKQYMTQLLLEKGAALIKAFEAGARTGMRGGFGADIRLQHLIEETANQPGIFAIAVTDEDGRILAHSDASRIGQALFDPPVMAELAPDAAEKWRLAVEEEAGRESFLVYRRFVPSSPGRGPHGLRAHPPAGEREFLCTEDCDAKGVRRPLRGVPLIIFVALDVAPIEAARRADLHNMLTSASVILIVGLGGVLGLFWAQSYRAQRKALRQTTALASEVVAAMPAGLILIGPDDKVAMANGAAEQLAGVAPGGLVGREAASVLPWEELRRPAADEREMDMSLAGGPVVALGVSVSAVRTEEGTPVGSLVVLRDLREVRRLEAEVRRREKLAAVGNLAAGVAHEIRNPLSSIRGYAAYFGGKFAPGSEDRQAAEIMVREVDRLNRVISELIEFSRPSDIQRRPVRLADLAGHAARLIRPDALARGVEIAVEDTPGAPDIPADPDRLAQAVLNLCLNAVQAMDAGGTLGLRTGLAPDGRAYLEVTDTGRGIDPADRDRIFDPYYTTKARGTGLGLPIAHKIVAAHGGEIRLTPRPEGGTSAMVLLPVTGGEGADKEEDDAG</sequence>
<dbReference type="Gene3D" id="3.30.565.10">
    <property type="entry name" value="Histidine kinase-like ATPase, C-terminal domain"/>
    <property type="match status" value="1"/>
</dbReference>
<organism evidence="17 18">
    <name type="scientific">Solidesulfovibrio carbinolicus</name>
    <dbReference type="NCBI Taxonomy" id="296842"/>
    <lineage>
        <taxon>Bacteria</taxon>
        <taxon>Pseudomonadati</taxon>
        <taxon>Thermodesulfobacteriota</taxon>
        <taxon>Desulfovibrionia</taxon>
        <taxon>Desulfovibrionales</taxon>
        <taxon>Desulfovibrionaceae</taxon>
        <taxon>Solidesulfovibrio</taxon>
    </lineage>
</organism>
<name>A0A4P6I0T9_9BACT</name>
<keyword evidence="6" id="KW-0808">Transferase</keyword>
<evidence type="ECO:0000259" key="16">
    <source>
        <dbReference type="PROSITE" id="PS50113"/>
    </source>
</evidence>
<evidence type="ECO:0000256" key="8">
    <source>
        <dbReference type="ARBA" id="ARBA00022741"/>
    </source>
</evidence>
<comment type="catalytic activity">
    <reaction evidence="1">
        <text>ATP + protein L-histidine = ADP + protein N-phospho-L-histidine.</text>
        <dbReference type="EC" id="2.7.13.3"/>
    </reaction>
</comment>
<dbReference type="PROSITE" id="PS50109">
    <property type="entry name" value="HIS_KIN"/>
    <property type="match status" value="1"/>
</dbReference>
<evidence type="ECO:0000256" key="11">
    <source>
        <dbReference type="ARBA" id="ARBA00022989"/>
    </source>
</evidence>
<comment type="subcellular location">
    <subcellularLocation>
        <location evidence="2">Cell membrane</location>
        <topology evidence="2">Multi-pass membrane protein</topology>
    </subcellularLocation>
</comment>
<evidence type="ECO:0000256" key="10">
    <source>
        <dbReference type="ARBA" id="ARBA00022840"/>
    </source>
</evidence>
<feature type="transmembrane region" description="Helical" evidence="14">
    <location>
        <begin position="33"/>
        <end position="52"/>
    </location>
</feature>
<dbReference type="SUPFAM" id="SSF55785">
    <property type="entry name" value="PYP-like sensor domain (PAS domain)"/>
    <property type="match status" value="1"/>
</dbReference>
<dbReference type="InterPro" id="IPR000700">
    <property type="entry name" value="PAS-assoc_C"/>
</dbReference>
<dbReference type="CDD" id="cd00130">
    <property type="entry name" value="PAS"/>
    <property type="match status" value="1"/>
</dbReference>
<feature type="domain" description="Histidine kinase" evidence="15">
    <location>
        <begin position="394"/>
        <end position="602"/>
    </location>
</feature>
<dbReference type="InterPro" id="IPR000014">
    <property type="entry name" value="PAS"/>
</dbReference>
<dbReference type="Gene3D" id="3.30.450.20">
    <property type="entry name" value="PAS domain"/>
    <property type="match status" value="1"/>
</dbReference>
<evidence type="ECO:0000256" key="1">
    <source>
        <dbReference type="ARBA" id="ARBA00000085"/>
    </source>
</evidence>
<keyword evidence="18" id="KW-1185">Reference proteome</keyword>
<dbReference type="InterPro" id="IPR036890">
    <property type="entry name" value="HATPase_C_sf"/>
</dbReference>
<dbReference type="AlphaFoldDB" id="A0A4P6I0T9"/>
<evidence type="ECO:0000256" key="9">
    <source>
        <dbReference type="ARBA" id="ARBA00022777"/>
    </source>
</evidence>
<dbReference type="GO" id="GO:0000155">
    <property type="term" value="F:phosphorelay sensor kinase activity"/>
    <property type="evidence" value="ECO:0007669"/>
    <property type="project" value="InterPro"/>
</dbReference>
<dbReference type="InterPro" id="IPR029151">
    <property type="entry name" value="Sensor-like_sf"/>
</dbReference>
<evidence type="ECO:0000259" key="15">
    <source>
        <dbReference type="PROSITE" id="PS50109"/>
    </source>
</evidence>
<dbReference type="SMART" id="SM00388">
    <property type="entry name" value="HisKA"/>
    <property type="match status" value="1"/>
</dbReference>
<protein>
    <recommendedName>
        <fullName evidence="3">histidine kinase</fullName>
        <ecNumber evidence="3">2.7.13.3</ecNumber>
    </recommendedName>
</protein>
<keyword evidence="8" id="KW-0547">Nucleotide-binding</keyword>
<dbReference type="Pfam" id="PF02518">
    <property type="entry name" value="HATPase_c"/>
    <property type="match status" value="1"/>
</dbReference>
<evidence type="ECO:0000256" key="5">
    <source>
        <dbReference type="ARBA" id="ARBA00022553"/>
    </source>
</evidence>
<evidence type="ECO:0000256" key="4">
    <source>
        <dbReference type="ARBA" id="ARBA00022475"/>
    </source>
</evidence>
<dbReference type="PANTHER" id="PTHR43065:SF10">
    <property type="entry name" value="PEROXIDE STRESS-ACTIVATED HISTIDINE KINASE MAK3"/>
    <property type="match status" value="1"/>
</dbReference>
<feature type="transmembrane region" description="Helical" evidence="14">
    <location>
        <begin position="234"/>
        <end position="254"/>
    </location>
</feature>
<dbReference type="Pfam" id="PF08448">
    <property type="entry name" value="PAS_4"/>
    <property type="match status" value="1"/>
</dbReference>
<dbReference type="InterPro" id="IPR004358">
    <property type="entry name" value="Sig_transdc_His_kin-like_C"/>
</dbReference>
<dbReference type="RefSeq" id="WP_129351875.1">
    <property type="nucleotide sequence ID" value="NZ_CP026538.1"/>
</dbReference>
<dbReference type="InterPro" id="IPR036097">
    <property type="entry name" value="HisK_dim/P_sf"/>
</dbReference>
<dbReference type="PROSITE" id="PS50113">
    <property type="entry name" value="PAC"/>
    <property type="match status" value="1"/>
</dbReference>
<proteinExistence type="predicted"/>
<dbReference type="InterPro" id="IPR013656">
    <property type="entry name" value="PAS_4"/>
</dbReference>
<dbReference type="PANTHER" id="PTHR43065">
    <property type="entry name" value="SENSOR HISTIDINE KINASE"/>
    <property type="match status" value="1"/>
</dbReference>
<evidence type="ECO:0000256" key="3">
    <source>
        <dbReference type="ARBA" id="ARBA00012438"/>
    </source>
</evidence>
<evidence type="ECO:0000256" key="14">
    <source>
        <dbReference type="SAM" id="Phobius"/>
    </source>
</evidence>
<feature type="domain" description="PAC" evidence="16">
    <location>
        <begin position="329"/>
        <end position="381"/>
    </location>
</feature>
<evidence type="ECO:0000256" key="12">
    <source>
        <dbReference type="ARBA" id="ARBA00023012"/>
    </source>
</evidence>
<keyword evidence="7 14" id="KW-0812">Transmembrane</keyword>
<dbReference type="Gene3D" id="1.10.287.130">
    <property type="match status" value="1"/>
</dbReference>
<dbReference type="SUPFAM" id="SSF47384">
    <property type="entry name" value="Homodimeric domain of signal transducing histidine kinase"/>
    <property type="match status" value="1"/>
</dbReference>
<keyword evidence="11 14" id="KW-1133">Transmembrane helix</keyword>
<evidence type="ECO:0000256" key="7">
    <source>
        <dbReference type="ARBA" id="ARBA00022692"/>
    </source>
</evidence>
<accession>A0A4P6I0T9</accession>
<dbReference type="GO" id="GO:0005524">
    <property type="term" value="F:ATP binding"/>
    <property type="evidence" value="ECO:0007669"/>
    <property type="project" value="UniProtKB-KW"/>
</dbReference>
<keyword evidence="5" id="KW-0597">Phosphoprotein</keyword>
<dbReference type="KEGG" id="dcb:C3Y92_09025"/>
<dbReference type="GO" id="GO:0005886">
    <property type="term" value="C:plasma membrane"/>
    <property type="evidence" value="ECO:0007669"/>
    <property type="project" value="UniProtKB-SubCell"/>
</dbReference>
<evidence type="ECO:0000256" key="6">
    <source>
        <dbReference type="ARBA" id="ARBA00022679"/>
    </source>
</evidence>
<dbReference type="SUPFAM" id="SSF55874">
    <property type="entry name" value="ATPase domain of HSP90 chaperone/DNA topoisomerase II/histidine kinase"/>
    <property type="match status" value="1"/>
</dbReference>
<dbReference type="InterPro" id="IPR033463">
    <property type="entry name" value="sCache_3"/>
</dbReference>
<dbReference type="EC" id="2.7.13.3" evidence="3"/>
<dbReference type="PRINTS" id="PR00344">
    <property type="entry name" value="BCTRLSENSOR"/>
</dbReference>
<dbReference type="EMBL" id="CP026538">
    <property type="protein sequence ID" value="QAZ67359.1"/>
    <property type="molecule type" value="Genomic_DNA"/>
</dbReference>
<evidence type="ECO:0000313" key="17">
    <source>
        <dbReference type="EMBL" id="QAZ67359.1"/>
    </source>
</evidence>
<dbReference type="SMART" id="SM00387">
    <property type="entry name" value="HATPase_c"/>
    <property type="match status" value="1"/>
</dbReference>
<reference evidence="17 18" key="1">
    <citation type="submission" date="2018-02" db="EMBL/GenBank/DDBJ databases">
        <title>Genome sequence of Desulfovibrio carbinolicus DSM 3852.</title>
        <authorList>
            <person name="Wilbanks E."/>
            <person name="Skennerton C.T."/>
            <person name="Orphan V.J."/>
        </authorList>
    </citation>
    <scope>NUCLEOTIDE SEQUENCE [LARGE SCALE GENOMIC DNA]</scope>
    <source>
        <strain evidence="17 18">DSM 3852</strain>
    </source>
</reference>
<dbReference type="Pfam" id="PF00512">
    <property type="entry name" value="HisKA"/>
    <property type="match status" value="1"/>
</dbReference>
<dbReference type="SUPFAM" id="SSF103190">
    <property type="entry name" value="Sensory domain-like"/>
    <property type="match status" value="1"/>
</dbReference>
<dbReference type="CDD" id="cd00082">
    <property type="entry name" value="HisKA"/>
    <property type="match status" value="1"/>
</dbReference>
<evidence type="ECO:0000256" key="2">
    <source>
        <dbReference type="ARBA" id="ARBA00004651"/>
    </source>
</evidence>
<dbReference type="OrthoDB" id="9773941at2"/>
<dbReference type="InterPro" id="IPR005467">
    <property type="entry name" value="His_kinase_dom"/>
</dbReference>
<gene>
    <name evidence="17" type="ORF">C3Y92_09025</name>
</gene>
<dbReference type="InterPro" id="IPR035965">
    <property type="entry name" value="PAS-like_dom_sf"/>
</dbReference>
<keyword evidence="4" id="KW-1003">Cell membrane</keyword>